<accession>A0A1M5T6L7</accession>
<proteinExistence type="inferred from homology"/>
<feature type="domain" description="Formyl transferase N-terminal" evidence="5">
    <location>
        <begin position="1"/>
        <end position="161"/>
    </location>
</feature>
<protein>
    <recommendedName>
        <fullName evidence="2">methionyl-tRNA formyltransferase</fullName>
        <ecNumber evidence="2">2.1.2.9</ecNumber>
    </recommendedName>
</protein>
<dbReference type="GO" id="GO:0004479">
    <property type="term" value="F:methionyl-tRNA formyltransferase activity"/>
    <property type="evidence" value="ECO:0007669"/>
    <property type="project" value="UniProtKB-EC"/>
</dbReference>
<dbReference type="InterPro" id="IPR041711">
    <property type="entry name" value="Met-tRNA-FMT_N"/>
</dbReference>
<comment type="similarity">
    <text evidence="1">Belongs to the Fmt family.</text>
</comment>
<gene>
    <name evidence="7" type="ORF">SAMN02745124_00628</name>
</gene>
<dbReference type="SUPFAM" id="SSF50486">
    <property type="entry name" value="FMT C-terminal domain-like"/>
    <property type="match status" value="1"/>
</dbReference>
<keyword evidence="8" id="KW-1185">Reference proteome</keyword>
<evidence type="ECO:0000259" key="5">
    <source>
        <dbReference type="Pfam" id="PF00551"/>
    </source>
</evidence>
<dbReference type="InterPro" id="IPR036477">
    <property type="entry name" value="Formyl_transf_N_sf"/>
</dbReference>
<dbReference type="CDD" id="cd08704">
    <property type="entry name" value="Met_tRNA_FMT_C"/>
    <property type="match status" value="1"/>
</dbReference>
<keyword evidence="3 7" id="KW-0808">Transferase</keyword>
<evidence type="ECO:0000256" key="2">
    <source>
        <dbReference type="ARBA" id="ARBA00012261"/>
    </source>
</evidence>
<dbReference type="InterPro" id="IPR002376">
    <property type="entry name" value="Formyl_transf_N"/>
</dbReference>
<evidence type="ECO:0000313" key="7">
    <source>
        <dbReference type="EMBL" id="SHH46364.1"/>
    </source>
</evidence>
<dbReference type="Pfam" id="PF00551">
    <property type="entry name" value="Formyl_trans_N"/>
    <property type="match status" value="1"/>
</dbReference>
<feature type="domain" description="Formyl transferase C-terminal" evidence="6">
    <location>
        <begin position="201"/>
        <end position="293"/>
    </location>
</feature>
<dbReference type="SUPFAM" id="SSF53328">
    <property type="entry name" value="Formyltransferase"/>
    <property type="match status" value="1"/>
</dbReference>
<evidence type="ECO:0000256" key="3">
    <source>
        <dbReference type="ARBA" id="ARBA00022679"/>
    </source>
</evidence>
<evidence type="ECO:0000259" key="6">
    <source>
        <dbReference type="Pfam" id="PF02911"/>
    </source>
</evidence>
<organism evidence="7 8">
    <name type="scientific">Desulfofustis glycolicus DSM 9705</name>
    <dbReference type="NCBI Taxonomy" id="1121409"/>
    <lineage>
        <taxon>Bacteria</taxon>
        <taxon>Pseudomonadati</taxon>
        <taxon>Thermodesulfobacteriota</taxon>
        <taxon>Desulfobulbia</taxon>
        <taxon>Desulfobulbales</taxon>
        <taxon>Desulfocapsaceae</taxon>
        <taxon>Desulfofustis</taxon>
    </lineage>
</organism>
<dbReference type="InterPro" id="IPR005793">
    <property type="entry name" value="Formyl_trans_C"/>
</dbReference>
<dbReference type="Proteomes" id="UP000184139">
    <property type="component" value="Unassembled WGS sequence"/>
</dbReference>
<reference evidence="7 8" key="1">
    <citation type="submission" date="2016-11" db="EMBL/GenBank/DDBJ databases">
        <authorList>
            <person name="Jaros S."/>
            <person name="Januszkiewicz K."/>
            <person name="Wedrychowicz H."/>
        </authorList>
    </citation>
    <scope>NUCLEOTIDE SEQUENCE [LARGE SCALE GENOMIC DNA]</scope>
    <source>
        <strain evidence="7 8">DSM 9705</strain>
    </source>
</reference>
<sequence>MRIVFIGQAPFGAETLEALLAQSEQIVGVITTEENPRQKQENPVKQSADKHGLALLQTNRLKRPEVITWVRDLAPDLLVLAFVTSFVPTKMIDCARHGGINYHPSLLPKYRGGSAINWAVINGEQETGVTIHFIDEGVDTGPIILQEKVTITDDDTVKSLYFGKLYPLGITMMCTAVRLIKNGQAVTVAQDEHEASYQPVITPADTVIDWGQPTQRIYNLIRGSNPSPGATSCLGTTLCRIFDCRPADAAGTPGSVIQIADDSFTVATGDGAITVQTIRPAGAKKMSAAEFVADVSLSLGDRFIPPADPTAKEQPC</sequence>
<evidence type="ECO:0000256" key="1">
    <source>
        <dbReference type="ARBA" id="ARBA00010699"/>
    </source>
</evidence>
<dbReference type="STRING" id="1121409.SAMN02745124_00628"/>
<dbReference type="InterPro" id="IPR044135">
    <property type="entry name" value="Met-tRNA-FMT_C"/>
</dbReference>
<evidence type="ECO:0000313" key="8">
    <source>
        <dbReference type="Proteomes" id="UP000184139"/>
    </source>
</evidence>
<evidence type="ECO:0000256" key="4">
    <source>
        <dbReference type="ARBA" id="ARBA00022917"/>
    </source>
</evidence>
<dbReference type="PANTHER" id="PTHR11138:SF5">
    <property type="entry name" value="METHIONYL-TRNA FORMYLTRANSFERASE, MITOCHONDRIAL"/>
    <property type="match status" value="1"/>
</dbReference>
<dbReference type="EMBL" id="FQXS01000002">
    <property type="protein sequence ID" value="SHH46364.1"/>
    <property type="molecule type" value="Genomic_DNA"/>
</dbReference>
<dbReference type="EC" id="2.1.2.9" evidence="2"/>
<keyword evidence="4" id="KW-0648">Protein biosynthesis</keyword>
<dbReference type="GO" id="GO:0005829">
    <property type="term" value="C:cytosol"/>
    <property type="evidence" value="ECO:0007669"/>
    <property type="project" value="TreeGrafter"/>
</dbReference>
<dbReference type="RefSeq" id="WP_073373354.1">
    <property type="nucleotide sequence ID" value="NZ_FQXS01000002.1"/>
</dbReference>
<name>A0A1M5T6L7_9BACT</name>
<dbReference type="AlphaFoldDB" id="A0A1M5T6L7"/>
<dbReference type="Pfam" id="PF02911">
    <property type="entry name" value="Formyl_trans_C"/>
    <property type="match status" value="1"/>
</dbReference>
<dbReference type="Gene3D" id="3.40.50.12230">
    <property type="match status" value="1"/>
</dbReference>
<dbReference type="InterPro" id="IPR011034">
    <property type="entry name" value="Formyl_transferase-like_C_sf"/>
</dbReference>
<dbReference type="OrthoDB" id="9802815at2"/>
<dbReference type="PANTHER" id="PTHR11138">
    <property type="entry name" value="METHIONYL-TRNA FORMYLTRANSFERASE"/>
    <property type="match status" value="1"/>
</dbReference>
<dbReference type="CDD" id="cd08646">
    <property type="entry name" value="FMT_core_Met-tRNA-FMT_N"/>
    <property type="match status" value="1"/>
</dbReference>